<dbReference type="EMBL" id="MU274908">
    <property type="protein sequence ID" value="KAI0090271.1"/>
    <property type="molecule type" value="Genomic_DNA"/>
</dbReference>
<evidence type="ECO:0000313" key="2">
    <source>
        <dbReference type="Proteomes" id="UP001055072"/>
    </source>
</evidence>
<accession>A0ACB8U7S1</accession>
<name>A0ACB8U7S1_9APHY</name>
<evidence type="ECO:0000313" key="1">
    <source>
        <dbReference type="EMBL" id="KAI0090271.1"/>
    </source>
</evidence>
<sequence>MILPSLLPRRKSPTPTPDTDGAGTIQEVQEVQNMISASIESSCNISLDAKDLGATLEEMELQYPDTENYRPPIYILTEHGWKVPSHAEALAVTIPFQDPEEPLRVQFGMGLRDSNGQISPYVRTENDDICVAPSELMLVDSTSLESNPSMESDVGSSSNPRSISVRLPKATKKLVRHKTTKRSKNPSLPTSNTSSGTNSRKRKATEIPTASTPSTSTKARRRKTTEFKESDDESQAGCDRSFDNSDDDQSTLIGSSPEKSPPRKIRPPNSGGSSPMKPEASVAFTGYQCQMPGCCFTASSPQHIKHHYETFQHGRMTRQLAMRTREADG</sequence>
<protein>
    <submittedName>
        <fullName evidence="1">Uncharacterized protein</fullName>
    </submittedName>
</protein>
<reference evidence="1" key="1">
    <citation type="journal article" date="2021" name="Environ. Microbiol.">
        <title>Gene family expansions and transcriptome signatures uncover fungal adaptations to wood decay.</title>
        <authorList>
            <person name="Hage H."/>
            <person name="Miyauchi S."/>
            <person name="Viragh M."/>
            <person name="Drula E."/>
            <person name="Min B."/>
            <person name="Chaduli D."/>
            <person name="Navarro D."/>
            <person name="Favel A."/>
            <person name="Norest M."/>
            <person name="Lesage-Meessen L."/>
            <person name="Balint B."/>
            <person name="Merenyi Z."/>
            <person name="de Eugenio L."/>
            <person name="Morin E."/>
            <person name="Martinez A.T."/>
            <person name="Baldrian P."/>
            <person name="Stursova M."/>
            <person name="Martinez M.J."/>
            <person name="Novotny C."/>
            <person name="Magnuson J.K."/>
            <person name="Spatafora J.W."/>
            <person name="Maurice S."/>
            <person name="Pangilinan J."/>
            <person name="Andreopoulos W."/>
            <person name="LaButti K."/>
            <person name="Hundley H."/>
            <person name="Na H."/>
            <person name="Kuo A."/>
            <person name="Barry K."/>
            <person name="Lipzen A."/>
            <person name="Henrissat B."/>
            <person name="Riley R."/>
            <person name="Ahrendt S."/>
            <person name="Nagy L.G."/>
            <person name="Grigoriev I.V."/>
            <person name="Martin F."/>
            <person name="Rosso M.N."/>
        </authorList>
    </citation>
    <scope>NUCLEOTIDE SEQUENCE</scope>
    <source>
        <strain evidence="1">CBS 384.51</strain>
    </source>
</reference>
<proteinExistence type="predicted"/>
<keyword evidence="2" id="KW-1185">Reference proteome</keyword>
<dbReference type="Proteomes" id="UP001055072">
    <property type="component" value="Unassembled WGS sequence"/>
</dbReference>
<organism evidence="1 2">
    <name type="scientific">Irpex rosettiformis</name>
    <dbReference type="NCBI Taxonomy" id="378272"/>
    <lineage>
        <taxon>Eukaryota</taxon>
        <taxon>Fungi</taxon>
        <taxon>Dikarya</taxon>
        <taxon>Basidiomycota</taxon>
        <taxon>Agaricomycotina</taxon>
        <taxon>Agaricomycetes</taxon>
        <taxon>Polyporales</taxon>
        <taxon>Irpicaceae</taxon>
        <taxon>Irpex</taxon>
    </lineage>
</organism>
<gene>
    <name evidence="1" type="ORF">BDY19DRAFT_939320</name>
</gene>
<comment type="caution">
    <text evidence="1">The sequence shown here is derived from an EMBL/GenBank/DDBJ whole genome shotgun (WGS) entry which is preliminary data.</text>
</comment>